<evidence type="ECO:0000313" key="5">
    <source>
        <dbReference type="Proteomes" id="UP000503640"/>
    </source>
</evidence>
<dbReference type="SUPFAM" id="SSF50952">
    <property type="entry name" value="Soluble quinoprotein glucose dehydrogenase"/>
    <property type="match status" value="1"/>
</dbReference>
<dbReference type="AlphaFoldDB" id="A0A7I9VSZ6"/>
<dbReference type="EMBL" id="BJTG01000014">
    <property type="protein sequence ID" value="GEJ59421.1"/>
    <property type="molecule type" value="Genomic_DNA"/>
</dbReference>
<feature type="signal peptide" evidence="2">
    <location>
        <begin position="1"/>
        <end position="20"/>
    </location>
</feature>
<keyword evidence="2" id="KW-0732">Signal</keyword>
<feature type="chain" id="PRO_5029860741" evidence="2">
    <location>
        <begin position="21"/>
        <end position="466"/>
    </location>
</feature>
<protein>
    <submittedName>
        <fullName evidence="4">Sorbosone dehydrogenase</fullName>
    </submittedName>
</protein>
<reference evidence="5" key="1">
    <citation type="journal article" date="2020" name="Appl. Environ. Microbiol.">
        <title>Diazotrophic Anaeromyxobacter Isolates from Soils.</title>
        <authorList>
            <person name="Masuda Y."/>
            <person name="Yamanaka H."/>
            <person name="Xu Z.X."/>
            <person name="Shiratori Y."/>
            <person name="Aono T."/>
            <person name="Amachi S."/>
            <person name="Senoo K."/>
            <person name="Itoh H."/>
        </authorList>
    </citation>
    <scope>NUCLEOTIDE SEQUENCE [LARGE SCALE GENOMIC DNA]</scope>
    <source>
        <strain evidence="5">R267</strain>
    </source>
</reference>
<proteinExistence type="predicted"/>
<organism evidence="4 5">
    <name type="scientific">Anaeromyxobacter diazotrophicus</name>
    <dbReference type="NCBI Taxonomy" id="2590199"/>
    <lineage>
        <taxon>Bacteria</taxon>
        <taxon>Pseudomonadati</taxon>
        <taxon>Myxococcota</taxon>
        <taxon>Myxococcia</taxon>
        <taxon>Myxococcales</taxon>
        <taxon>Cystobacterineae</taxon>
        <taxon>Anaeromyxobacteraceae</taxon>
        <taxon>Anaeromyxobacter</taxon>
    </lineage>
</organism>
<accession>A0A7I9VSZ6</accession>
<evidence type="ECO:0000259" key="3">
    <source>
        <dbReference type="Pfam" id="PF22807"/>
    </source>
</evidence>
<feature type="region of interest" description="Disordered" evidence="1">
    <location>
        <begin position="444"/>
        <end position="466"/>
    </location>
</feature>
<feature type="domain" description="Pyrroloquinoline quinone-dependent pyranose dehydrogenase beta-propeller" evidence="3">
    <location>
        <begin position="72"/>
        <end position="287"/>
    </location>
</feature>
<keyword evidence="5" id="KW-1185">Reference proteome</keyword>
<dbReference type="Proteomes" id="UP000503640">
    <property type="component" value="Unassembled WGS sequence"/>
</dbReference>
<evidence type="ECO:0000313" key="4">
    <source>
        <dbReference type="EMBL" id="GEJ59421.1"/>
    </source>
</evidence>
<dbReference type="Gene3D" id="2.120.10.30">
    <property type="entry name" value="TolB, C-terminal domain"/>
    <property type="match status" value="1"/>
</dbReference>
<feature type="compositionally biased region" description="Gly residues" evidence="1">
    <location>
        <begin position="446"/>
        <end position="466"/>
    </location>
</feature>
<dbReference type="RefSeq" id="WP_176068903.1">
    <property type="nucleotide sequence ID" value="NZ_BJTG01000014.1"/>
</dbReference>
<comment type="caution">
    <text evidence="4">The sequence shown here is derived from an EMBL/GenBank/DDBJ whole genome shotgun (WGS) entry which is preliminary data.</text>
</comment>
<feature type="domain" description="Pyrroloquinoline quinone-dependent pyranose dehydrogenase beta-propeller" evidence="3">
    <location>
        <begin position="331"/>
        <end position="442"/>
    </location>
</feature>
<evidence type="ECO:0000256" key="2">
    <source>
        <dbReference type="SAM" id="SignalP"/>
    </source>
</evidence>
<dbReference type="InterPro" id="IPR011041">
    <property type="entry name" value="Quinoprot_gluc/sorb_DH_b-prop"/>
</dbReference>
<gene>
    <name evidence="4" type="ORF">AMYX_41620</name>
</gene>
<name>A0A7I9VSZ6_9BACT</name>
<dbReference type="InterPro" id="IPR011042">
    <property type="entry name" value="6-blade_b-propeller_TolB-like"/>
</dbReference>
<dbReference type="InterPro" id="IPR054539">
    <property type="entry name" value="Beta-prop_PDH"/>
</dbReference>
<dbReference type="PANTHER" id="PTHR19328">
    <property type="entry name" value="HEDGEHOG-INTERACTING PROTEIN"/>
    <property type="match status" value="1"/>
</dbReference>
<dbReference type="PANTHER" id="PTHR19328:SF53">
    <property type="entry name" value="MEMBRANE PROTEIN"/>
    <property type="match status" value="1"/>
</dbReference>
<evidence type="ECO:0000256" key="1">
    <source>
        <dbReference type="SAM" id="MobiDB-lite"/>
    </source>
</evidence>
<dbReference type="Pfam" id="PF22807">
    <property type="entry name" value="TrAA12"/>
    <property type="match status" value="2"/>
</dbReference>
<sequence>MRALLALPALALLALSTPVAKRGAAASGSWRGDAPGVRRHLTAADLPAPYATRSAGNGPDVVPAPPGAALRAPEGFAVARFASGLENPRALRVAPNGDLFVAETAAGRIRVLRAGPGAWKAERAETFAKGLDGPFGMAFYPPGAAPAWLYVAEENRVVRYAYQPGDLAARGPPEVVVASFSPATGGHSTRDVAFSADGRRMFVSVGSASNAGEEMGTKSREEAARWDAANAPGAAWGDEARRADVLAFAPGGGGGKVFATGLRNCVGLAVHPRTGDLWCAVNERDGLGDDLVPDFATRVREGAFYGWPWYYLGANEDPRRRGERPDLAGKATLPDVLFQAHSASLQLAFYDPPAGAPAAFPEAWRGDGFAAFHGSWNRTERTGYKVVRLLLKDGVPTGEYEDFLTGFVVDDARVWGRPVGVAVARDGALLVSEDGNGTIWRVAPGPGSGGGTGAARPAGSGGGCGG</sequence>